<dbReference type="NCBIfam" id="TIGR01627">
    <property type="entry name" value="A_thal_3515"/>
    <property type="match status" value="1"/>
</dbReference>
<dbReference type="PANTHER" id="PTHR31444">
    <property type="entry name" value="OS11G0490100 PROTEIN"/>
    <property type="match status" value="1"/>
</dbReference>
<dbReference type="AlphaFoldDB" id="A0A7J0FYM0"/>
<evidence type="ECO:0000313" key="5">
    <source>
        <dbReference type="EMBL" id="GFZ03783.1"/>
    </source>
</evidence>
<accession>A0A7J0FYM0</accession>
<dbReference type="Proteomes" id="UP000585474">
    <property type="component" value="Unassembled WGS sequence"/>
</dbReference>
<keyword evidence="6" id="KW-1185">Reference proteome</keyword>
<evidence type="ECO:0000256" key="1">
    <source>
        <dbReference type="ARBA" id="ARBA00004194"/>
    </source>
</evidence>
<keyword evidence="5" id="KW-0489">Methyltransferase</keyword>
<comment type="caution">
    <text evidence="5">The sequence shown here is derived from an EMBL/GenBank/DDBJ whole genome shotgun (WGS) entry which is preliminary data.</text>
</comment>
<dbReference type="InterPro" id="IPR006514">
    <property type="entry name" value="IRX15/GXM/AGM"/>
</dbReference>
<proteinExistence type="predicted"/>
<gene>
    <name evidence="5" type="ORF">Acr_16g0004070</name>
</gene>
<evidence type="ECO:0000256" key="4">
    <source>
        <dbReference type="ARBA" id="ARBA00023136"/>
    </source>
</evidence>
<keyword evidence="5" id="KW-0808">Transferase</keyword>
<dbReference type="GO" id="GO:0008168">
    <property type="term" value="F:methyltransferase activity"/>
    <property type="evidence" value="ECO:0007669"/>
    <property type="project" value="UniProtKB-KW"/>
</dbReference>
<dbReference type="EMBL" id="BJWL01000016">
    <property type="protein sequence ID" value="GFZ03783.1"/>
    <property type="molecule type" value="Genomic_DNA"/>
</dbReference>
<dbReference type="Pfam" id="PF21729">
    <property type="entry name" value="IRX15_IRX15L_GXM"/>
    <property type="match status" value="1"/>
</dbReference>
<comment type="subcellular location">
    <subcellularLocation>
        <location evidence="1">Golgi apparatus membrane</location>
        <topology evidence="1">Single-pass membrane protein</topology>
    </subcellularLocation>
</comment>
<name>A0A7J0FYM0_9ERIC</name>
<keyword evidence="4" id="KW-0472">Membrane</keyword>
<dbReference type="OrthoDB" id="1896682at2759"/>
<sequence length="321" mass="35618">MPPEVSPSHPIVTLSIQFLPQEPPRSVANQPPRHKYHQGTKTMVITKKKLIPILFFAVSGISILRILKISAVTSFSSPLAAALPPTHPRKCSSRTPACKNIQSVTPGPSKNQHVGATLTEKEYRLLSNLISLRAPCNLLIFGLEPLYLNLSRVNAGGKTVFLEDNPEKITRISTNYNDTRIYRVEYQTVAGDAYNLLKRAREDPACGLRSGSLKNSSCPLALTKLPREVYRHKWDVVVVDGPRGDAHDAPGRMAAIYTASVIARSGNMTNVVVHDVDRMIEKWFSWEFLCDENLVSSKGKLWNFRIEGKSNSTAFCPAKTI</sequence>
<dbReference type="GO" id="GO:0032259">
    <property type="term" value="P:methylation"/>
    <property type="evidence" value="ECO:0007669"/>
    <property type="project" value="UniProtKB-KW"/>
</dbReference>
<evidence type="ECO:0000313" key="6">
    <source>
        <dbReference type="Proteomes" id="UP000585474"/>
    </source>
</evidence>
<reference evidence="5 6" key="1">
    <citation type="submission" date="2019-07" db="EMBL/GenBank/DDBJ databases">
        <title>De Novo Assembly of kiwifruit Actinidia rufa.</title>
        <authorList>
            <person name="Sugita-Konishi S."/>
            <person name="Sato K."/>
            <person name="Mori E."/>
            <person name="Abe Y."/>
            <person name="Kisaki G."/>
            <person name="Hamano K."/>
            <person name="Suezawa K."/>
            <person name="Otani M."/>
            <person name="Fukuda T."/>
            <person name="Manabe T."/>
            <person name="Gomi K."/>
            <person name="Tabuchi M."/>
            <person name="Akimitsu K."/>
            <person name="Kataoka I."/>
        </authorList>
    </citation>
    <scope>NUCLEOTIDE SEQUENCE [LARGE SCALE GENOMIC DNA]</scope>
    <source>
        <strain evidence="6">cv. Fuchu</strain>
    </source>
</reference>
<organism evidence="5 6">
    <name type="scientific">Actinidia rufa</name>
    <dbReference type="NCBI Taxonomy" id="165716"/>
    <lineage>
        <taxon>Eukaryota</taxon>
        <taxon>Viridiplantae</taxon>
        <taxon>Streptophyta</taxon>
        <taxon>Embryophyta</taxon>
        <taxon>Tracheophyta</taxon>
        <taxon>Spermatophyta</taxon>
        <taxon>Magnoliopsida</taxon>
        <taxon>eudicotyledons</taxon>
        <taxon>Gunneridae</taxon>
        <taxon>Pentapetalae</taxon>
        <taxon>asterids</taxon>
        <taxon>Ericales</taxon>
        <taxon>Actinidiaceae</taxon>
        <taxon>Actinidia</taxon>
    </lineage>
</organism>
<evidence type="ECO:0000256" key="2">
    <source>
        <dbReference type="ARBA" id="ARBA00022692"/>
    </source>
</evidence>
<keyword evidence="2" id="KW-0812">Transmembrane</keyword>
<evidence type="ECO:0000256" key="3">
    <source>
        <dbReference type="ARBA" id="ARBA00022989"/>
    </source>
</evidence>
<keyword evidence="3" id="KW-1133">Transmembrane helix</keyword>
<dbReference type="GO" id="GO:0045492">
    <property type="term" value="P:xylan biosynthetic process"/>
    <property type="evidence" value="ECO:0007669"/>
    <property type="project" value="InterPro"/>
</dbReference>
<protein>
    <submittedName>
        <fullName evidence="5">Glucuronoxylan 4-O-methyltransferase-like protein</fullName>
    </submittedName>
</protein>
<dbReference type="GO" id="GO:0000139">
    <property type="term" value="C:Golgi membrane"/>
    <property type="evidence" value="ECO:0007669"/>
    <property type="project" value="UniProtKB-SubCell"/>
</dbReference>